<name>A0A7X9XD57_9BACT</name>
<evidence type="ECO:0000313" key="2">
    <source>
        <dbReference type="Proteomes" id="UP000576082"/>
    </source>
</evidence>
<accession>A0A7X9XD57</accession>
<organism evidence="1 2">
    <name type="scientific">Flammeovirga aprica JL-4</name>
    <dbReference type="NCBI Taxonomy" id="694437"/>
    <lineage>
        <taxon>Bacteria</taxon>
        <taxon>Pseudomonadati</taxon>
        <taxon>Bacteroidota</taxon>
        <taxon>Cytophagia</taxon>
        <taxon>Cytophagales</taxon>
        <taxon>Flammeovirgaceae</taxon>
        <taxon>Flammeovirga</taxon>
    </lineage>
</organism>
<keyword evidence="2" id="KW-1185">Reference proteome</keyword>
<evidence type="ECO:0000313" key="1">
    <source>
        <dbReference type="EMBL" id="NME72299.1"/>
    </source>
</evidence>
<dbReference type="Proteomes" id="UP000576082">
    <property type="component" value="Unassembled WGS sequence"/>
</dbReference>
<protein>
    <recommendedName>
        <fullName evidence="3">CopG family transcriptional regulator</fullName>
    </recommendedName>
</protein>
<evidence type="ECO:0008006" key="3">
    <source>
        <dbReference type="Google" id="ProtNLM"/>
    </source>
</evidence>
<dbReference type="EMBL" id="JABANE010000149">
    <property type="protein sequence ID" value="NME72299.1"/>
    <property type="molecule type" value="Genomic_DNA"/>
</dbReference>
<reference evidence="1 2" key="1">
    <citation type="submission" date="2020-04" db="EMBL/GenBank/DDBJ databases">
        <title>Flammeovirga sp. SR4, a novel species isolated from seawater.</title>
        <authorList>
            <person name="Wang X."/>
        </authorList>
    </citation>
    <scope>NUCLEOTIDE SEQUENCE [LARGE SCALE GENOMIC DNA]</scope>
    <source>
        <strain evidence="1 2">ATCC 23126</strain>
    </source>
</reference>
<proteinExistence type="predicted"/>
<comment type="caution">
    <text evidence="1">The sequence shown here is derived from an EMBL/GenBank/DDBJ whole genome shotgun (WGS) entry which is preliminary data.</text>
</comment>
<dbReference type="RefSeq" id="WP_169660493.1">
    <property type="nucleotide sequence ID" value="NZ_JABANE010000149.1"/>
</dbReference>
<gene>
    <name evidence="1" type="ORF">HHU12_30340</name>
</gene>
<dbReference type="AlphaFoldDB" id="A0A7X9XD57"/>
<sequence length="50" mass="6047">MKNLKNKTIQFRVTQHEFETLKEIAWKKRSTVSEIFQKMAKKVISNHNEK</sequence>